<dbReference type="EMBL" id="BAABJY010000002">
    <property type="protein sequence ID" value="GAA4864544.1"/>
    <property type="molecule type" value="Genomic_DNA"/>
</dbReference>
<organism evidence="5 6">
    <name type="scientific">Luteimonas vadosa</name>
    <dbReference type="NCBI Taxonomy" id="1165507"/>
    <lineage>
        <taxon>Bacteria</taxon>
        <taxon>Pseudomonadati</taxon>
        <taxon>Pseudomonadota</taxon>
        <taxon>Gammaproteobacteria</taxon>
        <taxon>Lysobacterales</taxon>
        <taxon>Lysobacteraceae</taxon>
        <taxon>Luteimonas</taxon>
    </lineage>
</organism>
<dbReference type="InterPro" id="IPR010123">
    <property type="entry name" value="PHA_synth_III_E"/>
</dbReference>
<keyword evidence="6" id="KW-1185">Reference proteome</keyword>
<accession>A0ABP9E0E9</accession>
<feature type="region of interest" description="Disordered" evidence="4">
    <location>
        <begin position="296"/>
        <end position="383"/>
    </location>
</feature>
<comment type="pathway">
    <text evidence="1">Biopolymer metabolism; poly-(R)-3-hydroxybutanoate biosynthesis.</text>
</comment>
<comment type="caution">
    <text evidence="5">The sequence shown here is derived from an EMBL/GenBank/DDBJ whole genome shotgun (WGS) entry which is preliminary data.</text>
</comment>
<dbReference type="Proteomes" id="UP001501323">
    <property type="component" value="Unassembled WGS sequence"/>
</dbReference>
<evidence type="ECO:0000313" key="5">
    <source>
        <dbReference type="EMBL" id="GAA4864544.1"/>
    </source>
</evidence>
<evidence type="ECO:0000256" key="1">
    <source>
        <dbReference type="ARBA" id="ARBA00004683"/>
    </source>
</evidence>
<name>A0ABP9E0E9_9GAMM</name>
<proteinExistence type="predicted"/>
<sequence length="383" mass="41722">MAKPEHQENEFETLARQYWGAWGDAMRQASAPATPSPGMAGAKAWHDAMDWWARAARGEQSQANVALDQFNAQAKLWYGQMQQVAAQFAGQDAGAGEITRAWKEALGAAGHNPFPEMLRSMRGPGLQGMDQWIEDASPFLSAFRDEGASWLRLPQFGFAREHQERAQRLAEAQMEVQQQASAYNALMLKASQSAYEIFESKLAEREEPGRQLDSPRALFDLWIDAAEEAYAEIALSPEFRTAYGNLVNAQMRLRGAVQQEVEQASAMFGMPTRSELDGAHRKIVELERAVRRMRDAMPATTGGATQAKTRPTAGANAGTEPKAPAKAKAKTSAKAKAKPKSLGARARTRAPGKGTNPRSASKPKADSKKATVRKPGAAGKGKR</sequence>
<reference evidence="6" key="1">
    <citation type="journal article" date="2019" name="Int. J. Syst. Evol. Microbiol.">
        <title>The Global Catalogue of Microorganisms (GCM) 10K type strain sequencing project: providing services to taxonomists for standard genome sequencing and annotation.</title>
        <authorList>
            <consortium name="The Broad Institute Genomics Platform"/>
            <consortium name="The Broad Institute Genome Sequencing Center for Infectious Disease"/>
            <person name="Wu L."/>
            <person name="Ma J."/>
        </authorList>
    </citation>
    <scope>NUCLEOTIDE SEQUENCE [LARGE SCALE GENOMIC DNA]</scope>
    <source>
        <strain evidence="6">JCM 18392</strain>
    </source>
</reference>
<keyword evidence="3" id="KW-0583">PHB biosynthesis</keyword>
<dbReference type="Pfam" id="PF09712">
    <property type="entry name" value="PHA_synth_III_E"/>
    <property type="match status" value="1"/>
</dbReference>
<dbReference type="RefSeq" id="WP_345294964.1">
    <property type="nucleotide sequence ID" value="NZ_BAABJY010000002.1"/>
</dbReference>
<feature type="compositionally biased region" description="Basic residues" evidence="4">
    <location>
        <begin position="325"/>
        <end position="339"/>
    </location>
</feature>
<gene>
    <name evidence="5" type="primary">phaE</name>
    <name evidence="5" type="ORF">GCM10023332_15830</name>
</gene>
<evidence type="ECO:0000256" key="4">
    <source>
        <dbReference type="SAM" id="MobiDB-lite"/>
    </source>
</evidence>
<evidence type="ECO:0000313" key="6">
    <source>
        <dbReference type="Proteomes" id="UP001501323"/>
    </source>
</evidence>
<evidence type="ECO:0000256" key="2">
    <source>
        <dbReference type="ARBA" id="ARBA00019066"/>
    </source>
</evidence>
<protein>
    <recommendedName>
        <fullName evidence="2">Poly(3-hydroxyalkanoate) polymerase subunit PhaE</fullName>
    </recommendedName>
</protein>
<dbReference type="NCBIfam" id="TIGR01834">
    <property type="entry name" value="PHA_synth_III_E"/>
    <property type="match status" value="1"/>
</dbReference>
<evidence type="ECO:0000256" key="3">
    <source>
        <dbReference type="ARBA" id="ARBA00022752"/>
    </source>
</evidence>